<dbReference type="InterPro" id="IPR013762">
    <property type="entry name" value="Integrase-like_cat_sf"/>
</dbReference>
<keyword evidence="6" id="KW-1179">Viral genome integration</keyword>
<dbReference type="GO" id="GO:0015074">
    <property type="term" value="P:DNA integration"/>
    <property type="evidence" value="ECO:0007669"/>
    <property type="project" value="InterPro"/>
</dbReference>
<keyword evidence="7" id="KW-0472">Membrane</keyword>
<dbReference type="EMBL" id="LN681536">
    <property type="protein sequence ID" value="CEK40380.1"/>
    <property type="molecule type" value="Genomic_DNA"/>
</dbReference>
<dbReference type="Pfam" id="PF00589">
    <property type="entry name" value="Phage_integrase"/>
    <property type="match status" value="1"/>
</dbReference>
<dbReference type="GO" id="GO:0016740">
    <property type="term" value="F:transferase activity"/>
    <property type="evidence" value="ECO:0007669"/>
    <property type="project" value="UniProtKB-KW"/>
</dbReference>
<keyword evidence="10" id="KW-1185">Reference proteome</keyword>
<dbReference type="SUPFAM" id="SSF56349">
    <property type="entry name" value="DNA breaking-rejoining enzymes"/>
    <property type="match status" value="1"/>
</dbReference>
<dbReference type="GO" id="GO:0044826">
    <property type="term" value="P:viral genome integration into host DNA"/>
    <property type="evidence" value="ECO:0007669"/>
    <property type="project" value="UniProtKB-KW"/>
</dbReference>
<evidence type="ECO:0000256" key="1">
    <source>
        <dbReference type="ARBA" id="ARBA00008857"/>
    </source>
</evidence>
<gene>
    <name evidence="9" type="ORF">PHICD146_20051</name>
</gene>
<evidence type="ECO:0000313" key="10">
    <source>
        <dbReference type="Proteomes" id="UP000030730"/>
    </source>
</evidence>
<dbReference type="KEGG" id="vg:26647080"/>
<dbReference type="GO" id="GO:0003677">
    <property type="term" value="F:DNA binding"/>
    <property type="evidence" value="ECO:0007669"/>
    <property type="project" value="InterPro"/>
</dbReference>
<dbReference type="InterPro" id="IPR002104">
    <property type="entry name" value="Integrase_catalytic"/>
</dbReference>
<dbReference type="OrthoDB" id="10466at10239"/>
<dbReference type="InterPro" id="IPR011010">
    <property type="entry name" value="DNA_brk_join_enz"/>
</dbReference>
<dbReference type="RefSeq" id="YP_009214179.1">
    <property type="nucleotide sequence ID" value="NC_028958.1"/>
</dbReference>
<dbReference type="InterPro" id="IPR050090">
    <property type="entry name" value="Tyrosine_recombinase_XerCD"/>
</dbReference>
<feature type="transmembrane region" description="Helical" evidence="7">
    <location>
        <begin position="62"/>
        <end position="80"/>
    </location>
</feature>
<evidence type="ECO:0000256" key="7">
    <source>
        <dbReference type="SAM" id="Phobius"/>
    </source>
</evidence>
<keyword evidence="4" id="KW-0378">Hydrolase</keyword>
<evidence type="ECO:0000256" key="4">
    <source>
        <dbReference type="ARBA" id="ARBA00022801"/>
    </source>
</evidence>
<proteinExistence type="inferred from homology"/>
<accession>A0A0A8WEV9</accession>
<evidence type="ECO:0000259" key="8">
    <source>
        <dbReference type="PROSITE" id="PS51898"/>
    </source>
</evidence>
<dbReference type="GO" id="GO:0075713">
    <property type="term" value="P:establishment of integrated proviral latency"/>
    <property type="evidence" value="ECO:0007669"/>
    <property type="project" value="UniProtKB-KW"/>
</dbReference>
<evidence type="ECO:0000256" key="6">
    <source>
        <dbReference type="ARBA" id="ARBA00023195"/>
    </source>
</evidence>
<dbReference type="PANTHER" id="PTHR30349:SF82">
    <property type="entry name" value="INTEGRASE_RECOMBINASE YOEC-RELATED"/>
    <property type="match status" value="1"/>
</dbReference>
<keyword evidence="3" id="KW-0808">Transferase</keyword>
<dbReference type="GeneID" id="26647080"/>
<dbReference type="GO" id="GO:0016787">
    <property type="term" value="F:hydrolase activity"/>
    <property type="evidence" value="ECO:0007669"/>
    <property type="project" value="UniProtKB-KW"/>
</dbReference>
<dbReference type="Gene3D" id="1.10.443.10">
    <property type="entry name" value="Intergrase catalytic core"/>
    <property type="match status" value="1"/>
</dbReference>
<evidence type="ECO:0000256" key="2">
    <source>
        <dbReference type="ARBA" id="ARBA00016082"/>
    </source>
</evidence>
<keyword evidence="7" id="KW-1133">Transmembrane helix</keyword>
<keyword evidence="6" id="KW-0229">DNA integration</keyword>
<keyword evidence="7" id="KW-0812">Transmembrane</keyword>
<dbReference type="GO" id="GO:0006310">
    <property type="term" value="P:DNA recombination"/>
    <property type="evidence" value="ECO:0007669"/>
    <property type="project" value="UniProtKB-KW"/>
</dbReference>
<feature type="domain" description="Tyr recombinase" evidence="8">
    <location>
        <begin position="38"/>
        <end position="210"/>
    </location>
</feature>
<protein>
    <recommendedName>
        <fullName evidence="2">Integrase</fullName>
    </recommendedName>
</protein>
<evidence type="ECO:0000256" key="3">
    <source>
        <dbReference type="ARBA" id="ARBA00022679"/>
    </source>
</evidence>
<name>A0A0A8WEV9_9CAUD</name>
<reference evidence="9 10" key="1">
    <citation type="submission" date="2014-12" db="EMBL/GenBank/DDBJ databases">
        <title>Whole Genome Sequence and Molecular Characterization of Siphoviridae / Myoviridae Phage Infecting Clostridium difficile.</title>
        <authorList>
            <person name="Monot M."/>
        </authorList>
    </citation>
    <scope>NUCLEOTIDE SEQUENCE [LARGE SCALE GENOMIC DNA]</scope>
</reference>
<dbReference type="Proteomes" id="UP000030730">
    <property type="component" value="Genome"/>
</dbReference>
<comment type="similarity">
    <text evidence="1">Belongs to the 'phage' integrase family.</text>
</comment>
<evidence type="ECO:0000256" key="5">
    <source>
        <dbReference type="ARBA" id="ARBA00023172"/>
    </source>
</evidence>
<keyword evidence="5" id="KW-0233">DNA recombination</keyword>
<organism evidence="9 10">
    <name type="scientific">Clostridium phage phiCD146</name>
    <dbReference type="NCBI Taxonomy" id="1582151"/>
    <lineage>
        <taxon>Viruses</taxon>
        <taxon>Duplodnaviria</taxon>
        <taxon>Heunggongvirae</taxon>
        <taxon>Uroviricota</taxon>
        <taxon>Caudoviricetes</taxon>
        <taxon>Leicestervirus</taxon>
        <taxon>Leicestervirus CD146</taxon>
    </lineage>
</organism>
<sequence>MKEKVKRWVDASEAIEAYEKNVEKIIDDKRRIEREALRVDPIKSQKDIDKVKRYLYKKDKRYYLIFVLGINTGLRISDIVKLKVNQVYKRTHVYLKEKKTSKSNNIKINESARGAINEYCCNLSQDDYLFISQKGEYLKEKTVYKVLKKAFKKCRLRGNFGTHTLRKTYAWHMNKTEGLEVVQWALNHVNQSDTLKYLGMKQEALDRAVDRLNL</sequence>
<evidence type="ECO:0000313" key="9">
    <source>
        <dbReference type="EMBL" id="CEK40380.1"/>
    </source>
</evidence>
<dbReference type="PROSITE" id="PS51898">
    <property type="entry name" value="TYR_RECOMBINASE"/>
    <property type="match status" value="1"/>
</dbReference>
<keyword evidence="6" id="KW-1160">Virus entry into host cell</keyword>
<dbReference type="PANTHER" id="PTHR30349">
    <property type="entry name" value="PHAGE INTEGRASE-RELATED"/>
    <property type="match status" value="1"/>
</dbReference>